<name>A0A439CXG0_9PEZI</name>
<evidence type="ECO:0000256" key="3">
    <source>
        <dbReference type="ARBA" id="ARBA00048679"/>
    </source>
</evidence>
<dbReference type="SUPFAM" id="SSF56112">
    <property type="entry name" value="Protein kinase-like (PK-like)"/>
    <property type="match status" value="1"/>
</dbReference>
<dbReference type="PANTHER" id="PTHR21310:SF55">
    <property type="entry name" value="AMINOGLYCOSIDE PHOSPHOTRANSFERASE DOMAIN-CONTAINING PROTEIN"/>
    <property type="match status" value="1"/>
</dbReference>
<dbReference type="InterPro" id="IPR002575">
    <property type="entry name" value="Aminoglycoside_PTrfase"/>
</dbReference>
<dbReference type="InterPro" id="IPR051678">
    <property type="entry name" value="AGP_Transferase"/>
</dbReference>
<comment type="caution">
    <text evidence="5">The sequence shown here is derived from an EMBL/GenBank/DDBJ whole genome shotgun (WGS) entry which is preliminary data.</text>
</comment>
<dbReference type="InterPro" id="IPR008266">
    <property type="entry name" value="Tyr_kinase_AS"/>
</dbReference>
<keyword evidence="6" id="KW-1185">Reference proteome</keyword>
<sequence>MNSTLNSFLVVCRSDALREYAPDKAPGTMSAEPINASRIARHLTLLAVGILTWKPCWRLWKHPGGVLLGPNVCIKTGPFTTLAEAHVLQFVAAHTSIPVPRVYCAFSQRGRVYIVMERIDGVNVGRGWVRRSEESKRAILAQLRGMVEQLRRVRPPMNTRGVSNIDGGAIYDPRLPTRSLWGPFSCIDDFHAHLRDNLPLDVDPSDAPADLLALLAFHKQSFTDTRLTHGDLSSSNILVKGDKIVGIVDWETAGWFPLYWEYVSAWHVNPQNEFWQQEVDKFLVPMPYELRMDAIRRKYFGDF</sequence>
<evidence type="ECO:0000313" key="5">
    <source>
        <dbReference type="EMBL" id="RWA06727.1"/>
    </source>
</evidence>
<evidence type="ECO:0000256" key="1">
    <source>
        <dbReference type="ARBA" id="ARBA00012513"/>
    </source>
</evidence>
<dbReference type="Proteomes" id="UP000286045">
    <property type="component" value="Unassembled WGS sequence"/>
</dbReference>
<dbReference type="CDD" id="cd05120">
    <property type="entry name" value="APH_ChoK_like"/>
    <property type="match status" value="1"/>
</dbReference>
<dbReference type="PANTHER" id="PTHR21310">
    <property type="entry name" value="AMINOGLYCOSIDE PHOSPHOTRANSFERASE-RELATED-RELATED"/>
    <property type="match status" value="1"/>
</dbReference>
<organism evidence="5 6">
    <name type="scientific">Xylaria grammica</name>
    <dbReference type="NCBI Taxonomy" id="363999"/>
    <lineage>
        <taxon>Eukaryota</taxon>
        <taxon>Fungi</taxon>
        <taxon>Dikarya</taxon>
        <taxon>Ascomycota</taxon>
        <taxon>Pezizomycotina</taxon>
        <taxon>Sordariomycetes</taxon>
        <taxon>Xylariomycetidae</taxon>
        <taxon>Xylariales</taxon>
        <taxon>Xylariaceae</taxon>
        <taxon>Xylaria</taxon>
    </lineage>
</organism>
<dbReference type="EC" id="2.7.11.1" evidence="1"/>
<protein>
    <recommendedName>
        <fullName evidence="1">non-specific serine/threonine protein kinase</fullName>
        <ecNumber evidence="1">2.7.11.1</ecNumber>
    </recommendedName>
</protein>
<dbReference type="Pfam" id="PF01636">
    <property type="entry name" value="APH"/>
    <property type="match status" value="1"/>
</dbReference>
<dbReference type="GO" id="GO:0004674">
    <property type="term" value="F:protein serine/threonine kinase activity"/>
    <property type="evidence" value="ECO:0007669"/>
    <property type="project" value="UniProtKB-EC"/>
</dbReference>
<evidence type="ECO:0000259" key="4">
    <source>
        <dbReference type="Pfam" id="PF01636"/>
    </source>
</evidence>
<dbReference type="InterPro" id="IPR011009">
    <property type="entry name" value="Kinase-like_dom_sf"/>
</dbReference>
<reference evidence="5 6" key="1">
    <citation type="submission" date="2018-12" db="EMBL/GenBank/DDBJ databases">
        <title>Draft genome sequence of Xylaria grammica IHI A82.</title>
        <authorList>
            <person name="Buettner E."/>
            <person name="Kellner H."/>
        </authorList>
    </citation>
    <scope>NUCLEOTIDE SEQUENCE [LARGE SCALE GENOMIC DNA]</scope>
    <source>
        <strain evidence="5 6">IHI A82</strain>
    </source>
</reference>
<proteinExistence type="predicted"/>
<accession>A0A439CXG0</accession>
<dbReference type="EMBL" id="RYZI01000313">
    <property type="protein sequence ID" value="RWA06727.1"/>
    <property type="molecule type" value="Genomic_DNA"/>
</dbReference>
<comment type="catalytic activity">
    <reaction evidence="2">
        <text>L-threonyl-[protein] + ATP = O-phospho-L-threonyl-[protein] + ADP + H(+)</text>
        <dbReference type="Rhea" id="RHEA:46608"/>
        <dbReference type="Rhea" id="RHEA-COMP:11060"/>
        <dbReference type="Rhea" id="RHEA-COMP:11605"/>
        <dbReference type="ChEBI" id="CHEBI:15378"/>
        <dbReference type="ChEBI" id="CHEBI:30013"/>
        <dbReference type="ChEBI" id="CHEBI:30616"/>
        <dbReference type="ChEBI" id="CHEBI:61977"/>
        <dbReference type="ChEBI" id="CHEBI:456216"/>
        <dbReference type="EC" id="2.7.11.1"/>
    </reaction>
</comment>
<dbReference type="Gene3D" id="3.90.1200.10">
    <property type="match status" value="1"/>
</dbReference>
<dbReference type="AlphaFoldDB" id="A0A439CXG0"/>
<gene>
    <name evidence="5" type="ORF">EKO27_g8375</name>
</gene>
<dbReference type="PROSITE" id="PS00109">
    <property type="entry name" value="PROTEIN_KINASE_TYR"/>
    <property type="match status" value="1"/>
</dbReference>
<feature type="domain" description="Aminoglycoside phosphotransferase" evidence="4">
    <location>
        <begin position="82"/>
        <end position="270"/>
    </location>
</feature>
<evidence type="ECO:0000256" key="2">
    <source>
        <dbReference type="ARBA" id="ARBA00047899"/>
    </source>
</evidence>
<evidence type="ECO:0000313" key="6">
    <source>
        <dbReference type="Proteomes" id="UP000286045"/>
    </source>
</evidence>
<comment type="catalytic activity">
    <reaction evidence="3">
        <text>L-seryl-[protein] + ATP = O-phospho-L-seryl-[protein] + ADP + H(+)</text>
        <dbReference type="Rhea" id="RHEA:17989"/>
        <dbReference type="Rhea" id="RHEA-COMP:9863"/>
        <dbReference type="Rhea" id="RHEA-COMP:11604"/>
        <dbReference type="ChEBI" id="CHEBI:15378"/>
        <dbReference type="ChEBI" id="CHEBI:29999"/>
        <dbReference type="ChEBI" id="CHEBI:30616"/>
        <dbReference type="ChEBI" id="CHEBI:83421"/>
        <dbReference type="ChEBI" id="CHEBI:456216"/>
        <dbReference type="EC" id="2.7.11.1"/>
    </reaction>
</comment>
<dbReference type="STRING" id="363999.A0A439CXG0"/>